<accession>A0ABU2LCQ6</accession>
<dbReference type="Gene3D" id="2.40.320.10">
    <property type="entry name" value="Hypothetical Protein Pfu-838710-001"/>
    <property type="match status" value="1"/>
</dbReference>
<comment type="caution">
    <text evidence="2">The sequence shown here is derived from an EMBL/GenBank/DDBJ whole genome shotgun (WGS) entry which is preliminary data.</text>
</comment>
<dbReference type="EMBL" id="JAVREN010000036">
    <property type="protein sequence ID" value="MDT0309366.1"/>
    <property type="molecule type" value="Genomic_DNA"/>
</dbReference>
<proteinExistence type="predicted"/>
<feature type="domain" description="CYTH" evidence="1">
    <location>
        <begin position="2"/>
        <end position="113"/>
    </location>
</feature>
<keyword evidence="3" id="KW-1185">Reference proteome</keyword>
<sequence length="137" mass="14213">MLTFKGAVVDEASGAKAEHETPVGDAEAAGAVLRGLGYEPVIAFRKLCRNHAFEAYGRAMLATLVRVPEIDGTFLEVETLVPEEVDVPAALAGIRRVLAGLGIDEGDLTTELYTDAVANARHAGPETGGGARLTPGA</sequence>
<evidence type="ECO:0000313" key="3">
    <source>
        <dbReference type="Proteomes" id="UP001183388"/>
    </source>
</evidence>
<organism evidence="2 3">
    <name type="scientific">Streptomyces boetiae</name>
    <dbReference type="NCBI Taxonomy" id="3075541"/>
    <lineage>
        <taxon>Bacteria</taxon>
        <taxon>Bacillati</taxon>
        <taxon>Actinomycetota</taxon>
        <taxon>Actinomycetes</taxon>
        <taxon>Kitasatosporales</taxon>
        <taxon>Streptomycetaceae</taxon>
        <taxon>Streptomyces</taxon>
    </lineage>
</organism>
<dbReference type="SUPFAM" id="SSF55154">
    <property type="entry name" value="CYTH-like phosphatases"/>
    <property type="match status" value="1"/>
</dbReference>
<name>A0ABU2LCQ6_9ACTN</name>
<dbReference type="RefSeq" id="WP_311632327.1">
    <property type="nucleotide sequence ID" value="NZ_JAVREN010000036.1"/>
</dbReference>
<dbReference type="InterPro" id="IPR023577">
    <property type="entry name" value="CYTH_domain"/>
</dbReference>
<evidence type="ECO:0000259" key="1">
    <source>
        <dbReference type="Pfam" id="PF01928"/>
    </source>
</evidence>
<dbReference type="Proteomes" id="UP001183388">
    <property type="component" value="Unassembled WGS sequence"/>
</dbReference>
<gene>
    <name evidence="2" type="ORF">RM780_20725</name>
</gene>
<reference evidence="3" key="1">
    <citation type="submission" date="2023-07" db="EMBL/GenBank/DDBJ databases">
        <title>30 novel species of actinomycetes from the DSMZ collection.</title>
        <authorList>
            <person name="Nouioui I."/>
        </authorList>
    </citation>
    <scope>NUCLEOTIDE SEQUENCE [LARGE SCALE GENOMIC DNA]</scope>
    <source>
        <strain evidence="3">DSM 44917</strain>
    </source>
</reference>
<protein>
    <submittedName>
        <fullName evidence="2">CYTH domain-containing protein</fullName>
    </submittedName>
</protein>
<dbReference type="Pfam" id="PF01928">
    <property type="entry name" value="CYTH"/>
    <property type="match status" value="1"/>
</dbReference>
<evidence type="ECO:0000313" key="2">
    <source>
        <dbReference type="EMBL" id="MDT0309366.1"/>
    </source>
</evidence>
<dbReference type="InterPro" id="IPR033469">
    <property type="entry name" value="CYTH-like_dom_sf"/>
</dbReference>